<evidence type="ECO:0000313" key="1">
    <source>
        <dbReference type="EMBL" id="CDL28773.1"/>
    </source>
</evidence>
<evidence type="ECO:0000313" key="2">
    <source>
        <dbReference type="Proteomes" id="UP000019199"/>
    </source>
</evidence>
<protein>
    <recommendedName>
        <fullName evidence="3">Peptidoglycan peptidase</fullName>
    </recommendedName>
</protein>
<dbReference type="SUPFAM" id="SSF54001">
    <property type="entry name" value="Cysteine proteinases"/>
    <property type="match status" value="1"/>
</dbReference>
<dbReference type="InterPro" id="IPR024453">
    <property type="entry name" value="Peptidase_C92"/>
</dbReference>
<name>W1F527_ECOLX</name>
<sequence>MNNSKNWRKRQKRYLGKPYDFSFSWSDDRQYCSEVVWKVYQNALGMRVGEQQKLKEFDLSNPLVQAKLKERYGKNIPLEETVVSPQAVFDAPQLTTVAKEWPLFSW</sequence>
<dbReference type="Pfam" id="PF05708">
    <property type="entry name" value="Peptidase_C92"/>
    <property type="match status" value="1"/>
</dbReference>
<proteinExistence type="predicted"/>
<comment type="caution">
    <text evidence="1">The sequence shown here is derived from an EMBL/GenBank/DDBJ whole genome shotgun (WGS) entry which is preliminary data.</text>
</comment>
<reference evidence="1 2" key="1">
    <citation type="submission" date="2013-10" db="EMBL/GenBank/DDBJ databases">
        <title>Antibiotic resistance diversity of beta-lactamase producers in the General Hospital Vienna.</title>
        <authorList>
            <person name="Barisic I."/>
            <person name="Mitteregger D."/>
            <person name="Hirschl A.M."/>
            <person name="Noehammer C."/>
            <person name="Wiesinger-Mayr H."/>
        </authorList>
    </citation>
    <scope>NUCLEOTIDE SEQUENCE [LARGE SCALE GENOMIC DNA]</scope>
    <source>
        <strain evidence="1 2">ISC7</strain>
    </source>
</reference>
<organism evidence="1 2">
    <name type="scientific">Escherichia coli ISC7</name>
    <dbReference type="NCBI Taxonomy" id="1432555"/>
    <lineage>
        <taxon>Bacteria</taxon>
        <taxon>Pseudomonadati</taxon>
        <taxon>Pseudomonadota</taxon>
        <taxon>Gammaproteobacteria</taxon>
        <taxon>Enterobacterales</taxon>
        <taxon>Enterobacteriaceae</taxon>
        <taxon>Escherichia</taxon>
    </lineage>
</organism>
<evidence type="ECO:0008006" key="3">
    <source>
        <dbReference type="Google" id="ProtNLM"/>
    </source>
</evidence>
<dbReference type="AlphaFoldDB" id="W1F527"/>
<dbReference type="Proteomes" id="UP000019199">
    <property type="component" value="Unassembled WGS sequence"/>
</dbReference>
<dbReference type="Gene3D" id="3.90.1720.10">
    <property type="entry name" value="endopeptidase domain like (from Nostoc punctiforme)"/>
    <property type="match status" value="1"/>
</dbReference>
<dbReference type="InterPro" id="IPR038765">
    <property type="entry name" value="Papain-like_cys_pep_sf"/>
</dbReference>
<dbReference type="EMBL" id="CBWN010000136">
    <property type="protein sequence ID" value="CDL28773.1"/>
    <property type="molecule type" value="Genomic_DNA"/>
</dbReference>
<accession>W1F527</accession>